<evidence type="ECO:0000313" key="3">
    <source>
        <dbReference type="Proteomes" id="UP000078544"/>
    </source>
</evidence>
<sequence length="451" mass="51072">MLNVVPSLLLPCLLLPAVIADSVAQQKDSSNHPPKKWYDTGKCYDYKEECMGTSAWCSNVDFYKTEGYNSEEECFWDREAKQPWQYLTSDCRGDFADCSGTDATCGRILSVAFRTKCFMRYAKAAFLHPSSEGCLSMRWYDDERCMGTTSFCESNERRQAYGSSEACLGYRRQQSTTDGKRLPSHRKNLRKCTSDNPEGCIGTETFCMSQGKEPGLQCLASREKLPFYPPESPACGGKGVSLDDEVCVGTRRWCSDHVRVRMYGTEQSCINAREKPKKLPWFEPADPCIDPGRNDTEACRGTEATCQFNEECFQARDPGPFLLANKFDCGGAKKEKCMGSWRWCHNHYQLAQYYDEHDCFSRRSFDARKLAERVMASFKPLFRNVIIKAGANVTYGAVLRTQVLRSGDEQELALEVHKSMADFLAALAKNEFREALVKYLDRVAEMASEAP</sequence>
<comment type="caution">
    <text evidence="2">The sequence shown here is derived from an EMBL/GenBank/DDBJ whole genome shotgun (WGS) entry which is preliminary data.</text>
</comment>
<dbReference type="OrthoDB" id="4919657at2759"/>
<evidence type="ECO:0000313" key="2">
    <source>
        <dbReference type="EMBL" id="KZZ92964.1"/>
    </source>
</evidence>
<keyword evidence="3" id="KW-1185">Reference proteome</keyword>
<organism evidence="2 3">
    <name type="scientific">Moelleriella libera RCEF 2490</name>
    <dbReference type="NCBI Taxonomy" id="1081109"/>
    <lineage>
        <taxon>Eukaryota</taxon>
        <taxon>Fungi</taxon>
        <taxon>Dikarya</taxon>
        <taxon>Ascomycota</taxon>
        <taxon>Pezizomycotina</taxon>
        <taxon>Sordariomycetes</taxon>
        <taxon>Hypocreomycetidae</taxon>
        <taxon>Hypocreales</taxon>
        <taxon>Clavicipitaceae</taxon>
        <taxon>Moelleriella</taxon>
    </lineage>
</organism>
<protein>
    <submittedName>
        <fullName evidence="2">Uncharacterized protein</fullName>
    </submittedName>
</protein>
<name>A0A167ZQ91_9HYPO</name>
<evidence type="ECO:0000256" key="1">
    <source>
        <dbReference type="SAM" id="SignalP"/>
    </source>
</evidence>
<gene>
    <name evidence="2" type="ORF">AAL_05996</name>
</gene>
<dbReference type="STRING" id="1081109.A0A167ZQ91"/>
<accession>A0A167ZQ91</accession>
<reference evidence="2 3" key="1">
    <citation type="journal article" date="2016" name="Genome Biol. Evol.">
        <title>Divergent and convergent evolution of fungal pathogenicity.</title>
        <authorList>
            <person name="Shang Y."/>
            <person name="Xiao G."/>
            <person name="Zheng P."/>
            <person name="Cen K."/>
            <person name="Zhan S."/>
            <person name="Wang C."/>
        </authorList>
    </citation>
    <scope>NUCLEOTIDE SEQUENCE [LARGE SCALE GENOMIC DNA]</scope>
    <source>
        <strain evidence="2 3">RCEF 2490</strain>
    </source>
</reference>
<dbReference type="AlphaFoldDB" id="A0A167ZQ91"/>
<feature type="chain" id="PRO_5007895087" evidence="1">
    <location>
        <begin position="21"/>
        <end position="451"/>
    </location>
</feature>
<keyword evidence="1" id="KW-0732">Signal</keyword>
<proteinExistence type="predicted"/>
<dbReference type="Proteomes" id="UP000078544">
    <property type="component" value="Unassembled WGS sequence"/>
</dbReference>
<dbReference type="EMBL" id="AZGY01000014">
    <property type="protein sequence ID" value="KZZ92964.1"/>
    <property type="molecule type" value="Genomic_DNA"/>
</dbReference>
<feature type="signal peptide" evidence="1">
    <location>
        <begin position="1"/>
        <end position="20"/>
    </location>
</feature>